<dbReference type="Proteomes" id="UP000002058">
    <property type="component" value="Unassembled WGS sequence"/>
</dbReference>
<dbReference type="InterPro" id="IPR015915">
    <property type="entry name" value="Kelch-typ_b-propeller"/>
</dbReference>
<name>C4JEW7_UNCRE</name>
<proteinExistence type="predicted"/>
<dbReference type="PANTHER" id="PTHR47435">
    <property type="entry name" value="KELCH REPEAT PROTEIN (AFU_ORTHOLOGUE AFUA_5G12780)"/>
    <property type="match status" value="1"/>
</dbReference>
<dbReference type="eggNOG" id="ENOG502QYA9">
    <property type="taxonomic scope" value="Eukaryota"/>
</dbReference>
<evidence type="ECO:0000256" key="4">
    <source>
        <dbReference type="SAM" id="SignalP"/>
    </source>
</evidence>
<dbReference type="EMBL" id="CH476615">
    <property type="protein sequence ID" value="EEP76020.1"/>
    <property type="molecule type" value="Genomic_DNA"/>
</dbReference>
<dbReference type="GO" id="GO:0019760">
    <property type="term" value="P:glucosinolate metabolic process"/>
    <property type="evidence" value="ECO:0007669"/>
    <property type="project" value="UniProtKB-ARBA"/>
</dbReference>
<evidence type="ECO:0000313" key="5">
    <source>
        <dbReference type="EMBL" id="EEP76020.1"/>
    </source>
</evidence>
<dbReference type="GeneID" id="8437666"/>
<protein>
    <recommendedName>
        <fullName evidence="7">Kelch repeat protein</fullName>
    </recommendedName>
</protein>
<sequence>MTKLSSLLLPLFIGVHSIIAALVDLSEGFCRSYKFGSNIANNVLYLNGLDGGLIPADGDASTNLASIDDYLVQLDLTRKFSVDVGSYYRMSLIDPAIPKLKDQALWSSQDNSTLYCYGGRGVSNTSADNGIWTYKTAEKTWQLQQASVRPVRLVKGAYVNAPRIQSAYWIGGYQSNDTSLAIGSELIFAKGMIQLNTTTGELKELDSPFPGVQQGALVYVPVGELGILVFMGGEVPSVTSEVGAKINYTPNSWNYVQVYDIASGKWFNQTTSGLAIEQRTEFCAVVLHDESSSSYQIYVLGGGTFSSTKALSDVSYLSIPSFKWYQAASLDEPRMTLTCEAYGRQIFGIGGRKARYDDARAGCYTMPAFLYDTKVESIVTTFDPALVDYSIPSATKKDIEDSPFPSTWADPDLESLFPPNATSSNTLLPTPFNYNSKNEIPVGAIVGGVIGGVAADGGTPESSVGQQSKDRKDLKMVTIPNLNFQ</sequence>
<feature type="region of interest" description="Disordered" evidence="3">
    <location>
        <begin position="458"/>
        <end position="485"/>
    </location>
</feature>
<dbReference type="InParanoid" id="C4JEW7"/>
<dbReference type="PANTHER" id="PTHR47435:SF4">
    <property type="entry name" value="KELCH REPEAT PROTEIN (AFU_ORTHOLOGUE AFUA_5G12780)"/>
    <property type="match status" value="1"/>
</dbReference>
<keyword evidence="6" id="KW-1185">Reference proteome</keyword>
<gene>
    <name evidence="5" type="ORF">UREG_00867</name>
</gene>
<keyword evidence="1" id="KW-0677">Repeat</keyword>
<dbReference type="RefSeq" id="XP_002541353.1">
    <property type="nucleotide sequence ID" value="XM_002541307.1"/>
</dbReference>
<dbReference type="VEuPathDB" id="FungiDB:UREG_00867"/>
<dbReference type="HOGENOM" id="CLU_012508_2_2_1"/>
<evidence type="ECO:0000256" key="3">
    <source>
        <dbReference type="SAM" id="MobiDB-lite"/>
    </source>
</evidence>
<feature type="signal peptide" evidence="4">
    <location>
        <begin position="1"/>
        <end position="20"/>
    </location>
</feature>
<keyword evidence="4" id="KW-0732">Signal</keyword>
<evidence type="ECO:0000313" key="6">
    <source>
        <dbReference type="Proteomes" id="UP000002058"/>
    </source>
</evidence>
<dbReference type="SUPFAM" id="SSF117281">
    <property type="entry name" value="Kelch motif"/>
    <property type="match status" value="1"/>
</dbReference>
<keyword evidence="2" id="KW-0408">Iron</keyword>
<evidence type="ECO:0008006" key="7">
    <source>
        <dbReference type="Google" id="ProtNLM"/>
    </source>
</evidence>
<organism evidence="5 6">
    <name type="scientific">Uncinocarpus reesii (strain UAMH 1704)</name>
    <dbReference type="NCBI Taxonomy" id="336963"/>
    <lineage>
        <taxon>Eukaryota</taxon>
        <taxon>Fungi</taxon>
        <taxon>Dikarya</taxon>
        <taxon>Ascomycota</taxon>
        <taxon>Pezizomycotina</taxon>
        <taxon>Eurotiomycetes</taxon>
        <taxon>Eurotiomycetidae</taxon>
        <taxon>Onygenales</taxon>
        <taxon>Onygenaceae</taxon>
        <taxon>Uncinocarpus</taxon>
    </lineage>
</organism>
<dbReference type="Gene3D" id="2.120.10.80">
    <property type="entry name" value="Kelch-type beta propeller"/>
    <property type="match status" value="1"/>
</dbReference>
<accession>C4JEW7</accession>
<evidence type="ECO:0000256" key="2">
    <source>
        <dbReference type="ARBA" id="ARBA00023004"/>
    </source>
</evidence>
<dbReference type="OMA" id="CYTMPAF"/>
<evidence type="ECO:0000256" key="1">
    <source>
        <dbReference type="ARBA" id="ARBA00022737"/>
    </source>
</evidence>
<dbReference type="AlphaFoldDB" id="C4JEW7"/>
<feature type="chain" id="PRO_5002939382" description="Kelch repeat protein" evidence="4">
    <location>
        <begin position="21"/>
        <end position="485"/>
    </location>
</feature>
<reference evidence="6" key="1">
    <citation type="journal article" date="2009" name="Genome Res.">
        <title>Comparative genomic analyses of the human fungal pathogens Coccidioides and their relatives.</title>
        <authorList>
            <person name="Sharpton T.J."/>
            <person name="Stajich J.E."/>
            <person name="Rounsley S.D."/>
            <person name="Gardner M.J."/>
            <person name="Wortman J.R."/>
            <person name="Jordar V.S."/>
            <person name="Maiti R."/>
            <person name="Kodira C.D."/>
            <person name="Neafsey D.E."/>
            <person name="Zeng Q."/>
            <person name="Hung C.-Y."/>
            <person name="McMahan C."/>
            <person name="Muszewska A."/>
            <person name="Grynberg M."/>
            <person name="Mandel M.A."/>
            <person name="Kellner E.M."/>
            <person name="Barker B.M."/>
            <person name="Galgiani J.N."/>
            <person name="Orbach M.J."/>
            <person name="Kirkland T.N."/>
            <person name="Cole G.T."/>
            <person name="Henn M.R."/>
            <person name="Birren B.W."/>
            <person name="Taylor J.W."/>
        </authorList>
    </citation>
    <scope>NUCLEOTIDE SEQUENCE [LARGE SCALE GENOMIC DNA]</scope>
    <source>
        <strain evidence="6">UAMH 1704</strain>
    </source>
</reference>
<dbReference type="OrthoDB" id="10251809at2759"/>
<dbReference type="KEGG" id="ure:UREG_00867"/>